<dbReference type="PANTHER" id="PTHR38444:SF1">
    <property type="entry name" value="ENTEROBACTIN BIOSYNTHESIS PROTEIN YBDZ"/>
    <property type="match status" value="1"/>
</dbReference>
<dbReference type="AlphaFoldDB" id="A0A246JEI8"/>
<evidence type="ECO:0000259" key="1">
    <source>
        <dbReference type="SMART" id="SM00923"/>
    </source>
</evidence>
<comment type="caution">
    <text evidence="2">The sequence shown here is derived from an EMBL/GenBank/DDBJ whole genome shotgun (WGS) entry which is preliminary data.</text>
</comment>
<proteinExistence type="predicted"/>
<dbReference type="RefSeq" id="WP_088384863.1">
    <property type="nucleotide sequence ID" value="NZ_NIOF01000004.1"/>
</dbReference>
<keyword evidence="3" id="KW-1185">Reference proteome</keyword>
<feature type="domain" description="MbtH-like" evidence="1">
    <location>
        <begin position="1"/>
        <end position="47"/>
    </location>
</feature>
<name>A0A246JEI8_9BURK</name>
<dbReference type="InterPro" id="IPR005153">
    <property type="entry name" value="MbtH-like_dom"/>
</dbReference>
<dbReference type="Gene3D" id="3.90.820.10">
    <property type="entry name" value="Structural Genomics, Unknown Function 30-nov-00 1gh9 Mol_id"/>
    <property type="match status" value="1"/>
</dbReference>
<protein>
    <submittedName>
        <fullName evidence="2">Antibiotic synthesis protein MbtH</fullName>
    </submittedName>
</protein>
<evidence type="ECO:0000313" key="3">
    <source>
        <dbReference type="Proteomes" id="UP000197468"/>
    </source>
</evidence>
<dbReference type="SMART" id="SM00923">
    <property type="entry name" value="MbtH"/>
    <property type="match status" value="1"/>
</dbReference>
<gene>
    <name evidence="2" type="ORF">CDN99_10690</name>
</gene>
<organism evidence="2 3">
    <name type="scientific">Roseateles aquatilis</name>
    <dbReference type="NCBI Taxonomy" id="431061"/>
    <lineage>
        <taxon>Bacteria</taxon>
        <taxon>Pseudomonadati</taxon>
        <taxon>Pseudomonadota</taxon>
        <taxon>Betaproteobacteria</taxon>
        <taxon>Burkholderiales</taxon>
        <taxon>Sphaerotilaceae</taxon>
        <taxon>Roseateles</taxon>
    </lineage>
</organism>
<dbReference type="GO" id="GO:0005829">
    <property type="term" value="C:cytosol"/>
    <property type="evidence" value="ECO:0007669"/>
    <property type="project" value="TreeGrafter"/>
</dbReference>
<dbReference type="OrthoDB" id="7584480at2"/>
<dbReference type="EMBL" id="NIOF01000004">
    <property type="protein sequence ID" value="OWQ90656.1"/>
    <property type="molecule type" value="Genomic_DNA"/>
</dbReference>
<accession>A0A246JEI8</accession>
<dbReference type="InterPro" id="IPR038020">
    <property type="entry name" value="MbtH-like_sf"/>
</dbReference>
<dbReference type="Pfam" id="PF03621">
    <property type="entry name" value="MbtH"/>
    <property type="match status" value="1"/>
</dbReference>
<reference evidence="2 3" key="1">
    <citation type="journal article" date="2008" name="Int. J. Syst. Evol. Microbiol.">
        <title>Description of Roseateles aquatilis sp. nov. and Roseateles terrae sp. nov., in the class Betaproteobacteria, and emended description of the genus Roseateles.</title>
        <authorList>
            <person name="Gomila M."/>
            <person name="Bowien B."/>
            <person name="Falsen E."/>
            <person name="Moore E.R."/>
            <person name="Lalucat J."/>
        </authorList>
    </citation>
    <scope>NUCLEOTIDE SEQUENCE [LARGE SCALE GENOMIC DNA]</scope>
    <source>
        <strain evidence="2 3">CCUG 48205</strain>
    </source>
</reference>
<dbReference type="GO" id="GO:0019290">
    <property type="term" value="P:siderophore biosynthetic process"/>
    <property type="evidence" value="ECO:0007669"/>
    <property type="project" value="TreeGrafter"/>
</dbReference>
<dbReference type="SUPFAM" id="SSF160582">
    <property type="entry name" value="MbtH-like"/>
    <property type="match status" value="1"/>
</dbReference>
<evidence type="ECO:0000313" key="2">
    <source>
        <dbReference type="EMBL" id="OWQ90656.1"/>
    </source>
</evidence>
<dbReference type="InterPro" id="IPR037407">
    <property type="entry name" value="MLP_fam"/>
</dbReference>
<sequence>MSDQLYVVVRNHEDQHAIWPRARSLPAGWADVGVQGPKADCLAWIETHWLDMTPASLRDALKGVRA</sequence>
<dbReference type="Proteomes" id="UP000197468">
    <property type="component" value="Unassembled WGS sequence"/>
</dbReference>
<dbReference type="PANTHER" id="PTHR38444">
    <property type="entry name" value="ENTEROBACTIN BIOSYNTHESIS PROTEIN YBDZ"/>
    <property type="match status" value="1"/>
</dbReference>